<dbReference type="AlphaFoldDB" id="A0A443HI44"/>
<protein>
    <recommendedName>
        <fullName evidence="2">Asl1-like glycosyl hydrolase catalytic domain-containing protein</fullName>
    </recommendedName>
</protein>
<dbReference type="Proteomes" id="UP000283841">
    <property type="component" value="Unassembled WGS sequence"/>
</dbReference>
<feature type="chain" id="PRO_5019104084" description="Asl1-like glycosyl hydrolase catalytic domain-containing protein" evidence="1">
    <location>
        <begin position="20"/>
        <end position="267"/>
    </location>
</feature>
<gene>
    <name evidence="3" type="ORF">C8Q69DRAFT_125205</name>
</gene>
<dbReference type="Pfam" id="PF11790">
    <property type="entry name" value="Glyco_hydro_cc"/>
    <property type="match status" value="1"/>
</dbReference>
<organism evidence="3 4">
    <name type="scientific">Byssochlamys spectabilis</name>
    <name type="common">Paecilomyces variotii</name>
    <dbReference type="NCBI Taxonomy" id="264951"/>
    <lineage>
        <taxon>Eukaryota</taxon>
        <taxon>Fungi</taxon>
        <taxon>Dikarya</taxon>
        <taxon>Ascomycota</taxon>
        <taxon>Pezizomycotina</taxon>
        <taxon>Eurotiomycetes</taxon>
        <taxon>Eurotiomycetidae</taxon>
        <taxon>Eurotiales</taxon>
        <taxon>Thermoascaceae</taxon>
        <taxon>Paecilomyces</taxon>
    </lineage>
</organism>
<accession>A0A443HI44</accession>
<evidence type="ECO:0000313" key="3">
    <source>
        <dbReference type="EMBL" id="RWQ91513.1"/>
    </source>
</evidence>
<evidence type="ECO:0000313" key="4">
    <source>
        <dbReference type="Proteomes" id="UP000283841"/>
    </source>
</evidence>
<dbReference type="STRING" id="264951.A0A443HI44"/>
<dbReference type="PANTHER" id="PTHR34154">
    <property type="entry name" value="ALKALI-SENSITIVE LINKAGE PROTEIN 1"/>
    <property type="match status" value="1"/>
</dbReference>
<dbReference type="InterPro" id="IPR017853">
    <property type="entry name" value="GH"/>
</dbReference>
<evidence type="ECO:0000259" key="2">
    <source>
        <dbReference type="Pfam" id="PF11790"/>
    </source>
</evidence>
<dbReference type="GO" id="GO:0071966">
    <property type="term" value="P:fungal-type cell wall polysaccharide metabolic process"/>
    <property type="evidence" value="ECO:0007669"/>
    <property type="project" value="TreeGrafter"/>
</dbReference>
<dbReference type="RefSeq" id="XP_028481158.1">
    <property type="nucleotide sequence ID" value="XM_028625254.1"/>
</dbReference>
<dbReference type="GO" id="GO:0009277">
    <property type="term" value="C:fungal-type cell wall"/>
    <property type="evidence" value="ECO:0007669"/>
    <property type="project" value="TreeGrafter"/>
</dbReference>
<dbReference type="InterPro" id="IPR024655">
    <property type="entry name" value="Asl1_glyco_hydro_catalytic"/>
</dbReference>
<evidence type="ECO:0000256" key="1">
    <source>
        <dbReference type="SAM" id="SignalP"/>
    </source>
</evidence>
<dbReference type="InterPro" id="IPR053183">
    <property type="entry name" value="ASL1"/>
</dbReference>
<feature type="domain" description="Asl1-like glycosyl hydrolase catalytic" evidence="2">
    <location>
        <begin position="40"/>
        <end position="263"/>
    </location>
</feature>
<sequence>MVSFSALFVSGLMATVALAAPHQAHQHLHAKRNATSAKKGAAYNEASLVAALTGVSWAYNWNMEPDGTLPPGVEYVPMLWGPKMYSGWSAAADSALSSGSKYLLGFNEPDVASQANMSPSQAASDYKQYMTPYAGNATLVSPAVSNSGSAGQGLDWMKSFLSECTDCQISALAVHWYADASLTDYFKQFVNQAIELANQNNIQEVWITEFQATGDDASQVQFLTEILPWLDSQAGVGRYSYFMCSNSVLLTAANVLSQIGQAYMSLF</sequence>
<dbReference type="Gene3D" id="3.20.20.80">
    <property type="entry name" value="Glycosidases"/>
    <property type="match status" value="1"/>
</dbReference>
<dbReference type="FunFam" id="3.20.20.80:FF:000271">
    <property type="entry name" value="Alkali-sensitive linkage protein 1"/>
    <property type="match status" value="1"/>
</dbReference>
<feature type="signal peptide" evidence="1">
    <location>
        <begin position="1"/>
        <end position="19"/>
    </location>
</feature>
<dbReference type="VEuPathDB" id="FungiDB:C8Q69DRAFT_125205"/>
<comment type="caution">
    <text evidence="3">The sequence shown here is derived from an EMBL/GenBank/DDBJ whole genome shotgun (WGS) entry which is preliminary data.</text>
</comment>
<reference evidence="3 4" key="1">
    <citation type="journal article" date="2018" name="Front. Microbiol.">
        <title>Genomic and genetic insights into a cosmopolitan fungus, Paecilomyces variotii (Eurotiales).</title>
        <authorList>
            <person name="Urquhart A.S."/>
            <person name="Mondo S.J."/>
            <person name="Makela M.R."/>
            <person name="Hane J.K."/>
            <person name="Wiebenga A."/>
            <person name="He G."/>
            <person name="Mihaltcheva S."/>
            <person name="Pangilinan J."/>
            <person name="Lipzen A."/>
            <person name="Barry K."/>
            <person name="de Vries R.P."/>
            <person name="Grigoriev I.V."/>
            <person name="Idnurm A."/>
        </authorList>
    </citation>
    <scope>NUCLEOTIDE SEQUENCE [LARGE SCALE GENOMIC DNA]</scope>
    <source>
        <strain evidence="3 4">CBS 101075</strain>
    </source>
</reference>
<name>A0A443HI44_BYSSP</name>
<keyword evidence="1" id="KW-0732">Signal</keyword>
<dbReference type="SUPFAM" id="SSF51445">
    <property type="entry name" value="(Trans)glycosidases"/>
    <property type="match status" value="1"/>
</dbReference>
<keyword evidence="4" id="KW-1185">Reference proteome</keyword>
<dbReference type="PANTHER" id="PTHR34154:SF10">
    <property type="entry name" value="ASL1-LIKE GLYCOSYL HYDROLASE CATALYTIC DOMAIN-CONTAINING PROTEIN"/>
    <property type="match status" value="1"/>
</dbReference>
<proteinExistence type="predicted"/>
<dbReference type="EMBL" id="RCNU01000019">
    <property type="protein sequence ID" value="RWQ91513.1"/>
    <property type="molecule type" value="Genomic_DNA"/>
</dbReference>
<dbReference type="GeneID" id="39594531"/>